<dbReference type="Proteomes" id="UP001628091">
    <property type="component" value="Unassembled WGS sequence"/>
</dbReference>
<dbReference type="InterPro" id="IPR007401">
    <property type="entry name" value="DUF454"/>
</dbReference>
<organism evidence="2 3">
    <name type="scientific">Phyllobacterium phragmitis</name>
    <dbReference type="NCBI Taxonomy" id="2670329"/>
    <lineage>
        <taxon>Bacteria</taxon>
        <taxon>Pseudomonadati</taxon>
        <taxon>Pseudomonadota</taxon>
        <taxon>Alphaproteobacteria</taxon>
        <taxon>Hyphomicrobiales</taxon>
        <taxon>Phyllobacteriaceae</taxon>
        <taxon>Phyllobacterium</taxon>
    </lineage>
</organism>
<reference evidence="2 3" key="1">
    <citation type="submission" date="2024-10" db="EMBL/GenBank/DDBJ databases">
        <title>Isolation, draft genome sequencing and identification of Phyllobacterium sp. NSA23, isolated from leaf soil.</title>
        <authorList>
            <person name="Akita H."/>
        </authorList>
    </citation>
    <scope>NUCLEOTIDE SEQUENCE [LARGE SCALE GENOMIC DNA]</scope>
    <source>
        <strain evidence="2 3">NSA23</strain>
    </source>
</reference>
<feature type="transmembrane region" description="Helical" evidence="1">
    <location>
        <begin position="118"/>
        <end position="136"/>
    </location>
</feature>
<sequence>MKPDTGKDETEQEAAVRRPVTGTLRWAYLALGFLMLLLGVIGAFLPVMPTTVFIILAAWFFGRSSPRIEAWLLGHPTFGPALLNWRHRGAIPPRAKMAASAGMVAGYALFWWSARPGWPLAAGVALFMLGCAAFVLSRPD</sequence>
<dbReference type="RefSeq" id="WP_407863421.1">
    <property type="nucleotide sequence ID" value="NZ_BAAFZP010000001.1"/>
</dbReference>
<dbReference type="PIRSF" id="PIRSF016789">
    <property type="entry name" value="DUF454"/>
    <property type="match status" value="1"/>
</dbReference>
<dbReference type="PANTHER" id="PTHR35813:SF1">
    <property type="entry name" value="INNER MEMBRANE PROTEIN YBAN"/>
    <property type="match status" value="1"/>
</dbReference>
<keyword evidence="1" id="KW-0812">Transmembrane</keyword>
<feature type="transmembrane region" description="Helical" evidence="1">
    <location>
        <begin position="28"/>
        <end position="61"/>
    </location>
</feature>
<dbReference type="EMBL" id="BAAFZP010000001">
    <property type="protein sequence ID" value="GAB1580409.1"/>
    <property type="molecule type" value="Genomic_DNA"/>
</dbReference>
<comment type="caution">
    <text evidence="2">The sequence shown here is derived from an EMBL/GenBank/DDBJ whole genome shotgun (WGS) entry which is preliminary data.</text>
</comment>
<keyword evidence="1" id="KW-1133">Transmembrane helix</keyword>
<dbReference type="Pfam" id="PF04304">
    <property type="entry name" value="DUF454"/>
    <property type="match status" value="1"/>
</dbReference>
<accession>A0ABQ0GUR9</accession>
<keyword evidence="1" id="KW-0472">Membrane</keyword>
<dbReference type="PANTHER" id="PTHR35813">
    <property type="entry name" value="INNER MEMBRANE PROTEIN YBAN"/>
    <property type="match status" value="1"/>
</dbReference>
<gene>
    <name evidence="2" type="ORF">PPNSA23_03520</name>
</gene>
<evidence type="ECO:0000256" key="1">
    <source>
        <dbReference type="SAM" id="Phobius"/>
    </source>
</evidence>
<feature type="transmembrane region" description="Helical" evidence="1">
    <location>
        <begin position="95"/>
        <end position="112"/>
    </location>
</feature>
<name>A0ABQ0GUR9_9HYPH</name>
<evidence type="ECO:0000313" key="2">
    <source>
        <dbReference type="EMBL" id="GAB1580409.1"/>
    </source>
</evidence>
<evidence type="ECO:0000313" key="3">
    <source>
        <dbReference type="Proteomes" id="UP001628091"/>
    </source>
</evidence>
<proteinExistence type="predicted"/>
<protein>
    <submittedName>
        <fullName evidence="2">YbaN family protein</fullName>
    </submittedName>
</protein>
<keyword evidence="3" id="KW-1185">Reference proteome</keyword>